<dbReference type="InterPro" id="IPR036135">
    <property type="entry name" value="MoeA_linker/N_sf"/>
</dbReference>
<dbReference type="Gene3D" id="3.90.105.10">
    <property type="entry name" value="Molybdopterin biosynthesis moea protein, domain 2"/>
    <property type="match status" value="1"/>
</dbReference>
<dbReference type="Gene3D" id="3.40.980.10">
    <property type="entry name" value="MoaB/Mog-like domain"/>
    <property type="match status" value="1"/>
</dbReference>
<dbReference type="UniPathway" id="UPA00344"/>
<dbReference type="InterPro" id="IPR005110">
    <property type="entry name" value="MoeA_linker/N"/>
</dbReference>
<comment type="caution">
    <text evidence="13">The sequence shown here is derived from an EMBL/GenBank/DDBJ whole genome shotgun (WGS) entry which is preliminary data.</text>
</comment>
<evidence type="ECO:0000256" key="9">
    <source>
        <dbReference type="ARBA" id="ARBA00023150"/>
    </source>
</evidence>
<dbReference type="InterPro" id="IPR036688">
    <property type="entry name" value="MoeA_C_domain_IV_sf"/>
</dbReference>
<comment type="pathway">
    <text evidence="3 11">Cofactor biosynthesis; molybdopterin biosynthesis.</text>
</comment>
<dbReference type="FunFam" id="3.40.980.10:FF:000004">
    <property type="entry name" value="Molybdopterin molybdenumtransferase"/>
    <property type="match status" value="1"/>
</dbReference>
<dbReference type="Gene3D" id="2.40.340.10">
    <property type="entry name" value="MoeA, C-terminal, domain IV"/>
    <property type="match status" value="1"/>
</dbReference>
<dbReference type="Proteomes" id="UP000315525">
    <property type="component" value="Unassembled WGS sequence"/>
</dbReference>
<dbReference type="GO" id="GO:0005829">
    <property type="term" value="C:cytosol"/>
    <property type="evidence" value="ECO:0007669"/>
    <property type="project" value="TreeGrafter"/>
</dbReference>
<dbReference type="Gene3D" id="2.170.190.11">
    <property type="entry name" value="Molybdopterin biosynthesis moea protein, domain 3"/>
    <property type="match status" value="1"/>
</dbReference>
<feature type="domain" description="MoaB/Mog" evidence="12">
    <location>
        <begin position="179"/>
        <end position="316"/>
    </location>
</feature>
<keyword evidence="7 11" id="KW-0479">Metal-binding</keyword>
<evidence type="ECO:0000256" key="2">
    <source>
        <dbReference type="ARBA" id="ARBA00002901"/>
    </source>
</evidence>
<evidence type="ECO:0000256" key="7">
    <source>
        <dbReference type="ARBA" id="ARBA00022723"/>
    </source>
</evidence>
<evidence type="ECO:0000256" key="4">
    <source>
        <dbReference type="ARBA" id="ARBA00010763"/>
    </source>
</evidence>
<dbReference type="EC" id="2.10.1.1" evidence="11"/>
<organism evidence="13 14">
    <name type="scientific">candidate division TA06 bacterium</name>
    <dbReference type="NCBI Taxonomy" id="2250710"/>
    <lineage>
        <taxon>Bacteria</taxon>
        <taxon>Bacteria division TA06</taxon>
    </lineage>
</organism>
<dbReference type="PROSITE" id="PS01079">
    <property type="entry name" value="MOCF_BIOSYNTHESIS_2"/>
    <property type="match status" value="1"/>
</dbReference>
<dbReference type="SUPFAM" id="SSF53218">
    <property type="entry name" value="Molybdenum cofactor biosynthesis proteins"/>
    <property type="match status" value="1"/>
</dbReference>
<evidence type="ECO:0000256" key="6">
    <source>
        <dbReference type="ARBA" id="ARBA00022679"/>
    </source>
</evidence>
<evidence type="ECO:0000256" key="3">
    <source>
        <dbReference type="ARBA" id="ARBA00005046"/>
    </source>
</evidence>
<dbReference type="PANTHER" id="PTHR10192:SF5">
    <property type="entry name" value="GEPHYRIN"/>
    <property type="match status" value="1"/>
</dbReference>
<dbReference type="EMBL" id="SOJN01000065">
    <property type="protein sequence ID" value="TET46123.1"/>
    <property type="molecule type" value="Genomic_DNA"/>
</dbReference>
<dbReference type="InterPro" id="IPR038987">
    <property type="entry name" value="MoeA-like"/>
</dbReference>
<dbReference type="Pfam" id="PF03454">
    <property type="entry name" value="MoeA_C"/>
    <property type="match status" value="1"/>
</dbReference>
<keyword evidence="8 11" id="KW-0460">Magnesium</keyword>
<dbReference type="PANTHER" id="PTHR10192">
    <property type="entry name" value="MOLYBDOPTERIN BIOSYNTHESIS PROTEIN"/>
    <property type="match status" value="1"/>
</dbReference>
<comment type="similarity">
    <text evidence="4 11">Belongs to the MoeA family.</text>
</comment>
<dbReference type="GO" id="GO:0006777">
    <property type="term" value="P:Mo-molybdopterin cofactor biosynthetic process"/>
    <property type="evidence" value="ECO:0007669"/>
    <property type="project" value="UniProtKB-UniRule"/>
</dbReference>
<dbReference type="GO" id="GO:0061599">
    <property type="term" value="F:molybdopterin molybdotransferase activity"/>
    <property type="evidence" value="ECO:0007669"/>
    <property type="project" value="UniProtKB-UniRule"/>
</dbReference>
<accession>A0A523UU93</accession>
<sequence>MLSVQEAQNWILQAVNRMEPHTVHIADALRCVLAQDIVSPADVPPFDNSAMDGYAVRSVDTAKARSTSPVRLTIKATVRAGDRLSFGIEKGECSKIMTGAEIPDGTDSVVMIEDVEAKENQIFVRIPVPKGKHIRRKGEDIRRSEVVLKSGTLLRPPEIGVLASLGLAHISVVRRPVVALATTGDELVEIDEPLSPGKIRDSNRYSLRALIMETGCTPLELGIIPDKREEMENTFKEALQKSDLLMTTGGVSMGQYDLVRDVLSSIGKYEFWKVNMKPGKPLAFGTADGKPIFGLPGNPVSCMVCFELFARPALMKMRGEKKFFKEKLSATATCPIDKQKGRAEFKRGKVRREEDTLVVDVTGPQGSGILTSMVKANCLVYLPEEVGPISTGEKVSVIPL</sequence>
<dbReference type="SMART" id="SM00852">
    <property type="entry name" value="MoCF_biosynth"/>
    <property type="match status" value="1"/>
</dbReference>
<reference evidence="13 14" key="1">
    <citation type="submission" date="2019-03" db="EMBL/GenBank/DDBJ databases">
        <title>Metabolic potential of uncultured bacteria and archaea associated with petroleum seepage in deep-sea sediments.</title>
        <authorList>
            <person name="Dong X."/>
            <person name="Hubert C."/>
        </authorList>
    </citation>
    <scope>NUCLEOTIDE SEQUENCE [LARGE SCALE GENOMIC DNA]</scope>
    <source>
        <strain evidence="13">E44_bin18</strain>
    </source>
</reference>
<dbReference type="FunFam" id="2.170.190.11:FF:000001">
    <property type="entry name" value="Molybdopterin molybdenumtransferase"/>
    <property type="match status" value="1"/>
</dbReference>
<dbReference type="InterPro" id="IPR005111">
    <property type="entry name" value="MoeA_C_domain_IV"/>
</dbReference>
<dbReference type="NCBIfam" id="NF045515">
    <property type="entry name" value="Glp_gephyrin"/>
    <property type="match status" value="1"/>
</dbReference>
<dbReference type="InterPro" id="IPR036425">
    <property type="entry name" value="MoaB/Mog-like_dom_sf"/>
</dbReference>
<dbReference type="InterPro" id="IPR008284">
    <property type="entry name" value="MoCF_biosynth_CS"/>
</dbReference>
<evidence type="ECO:0000259" key="12">
    <source>
        <dbReference type="SMART" id="SM00852"/>
    </source>
</evidence>
<dbReference type="NCBIfam" id="TIGR00177">
    <property type="entry name" value="molyb_syn"/>
    <property type="match status" value="1"/>
</dbReference>
<comment type="catalytic activity">
    <reaction evidence="10">
        <text>adenylyl-molybdopterin + molybdate = Mo-molybdopterin + AMP + H(+)</text>
        <dbReference type="Rhea" id="RHEA:35047"/>
        <dbReference type="ChEBI" id="CHEBI:15378"/>
        <dbReference type="ChEBI" id="CHEBI:36264"/>
        <dbReference type="ChEBI" id="CHEBI:62727"/>
        <dbReference type="ChEBI" id="CHEBI:71302"/>
        <dbReference type="ChEBI" id="CHEBI:456215"/>
        <dbReference type="EC" id="2.10.1.1"/>
    </reaction>
</comment>
<evidence type="ECO:0000313" key="14">
    <source>
        <dbReference type="Proteomes" id="UP000315525"/>
    </source>
</evidence>
<evidence type="ECO:0000256" key="1">
    <source>
        <dbReference type="ARBA" id="ARBA00001946"/>
    </source>
</evidence>
<comment type="function">
    <text evidence="2 11">Catalyzes the insertion of molybdate into adenylated molybdopterin with the concomitant release of AMP.</text>
</comment>
<dbReference type="Pfam" id="PF03453">
    <property type="entry name" value="MoeA_N"/>
    <property type="match status" value="1"/>
</dbReference>
<keyword evidence="6 11" id="KW-0808">Transferase</keyword>
<dbReference type="InterPro" id="IPR001453">
    <property type="entry name" value="MoaB/Mog_dom"/>
</dbReference>
<evidence type="ECO:0000313" key="13">
    <source>
        <dbReference type="EMBL" id="TET46123.1"/>
    </source>
</evidence>
<gene>
    <name evidence="13" type="ORF">E3J62_05175</name>
</gene>
<evidence type="ECO:0000256" key="11">
    <source>
        <dbReference type="RuleBase" id="RU365090"/>
    </source>
</evidence>
<dbReference type="AlphaFoldDB" id="A0A523UU93"/>
<evidence type="ECO:0000256" key="8">
    <source>
        <dbReference type="ARBA" id="ARBA00022842"/>
    </source>
</evidence>
<keyword evidence="5 11" id="KW-0500">Molybdenum</keyword>
<dbReference type="SUPFAM" id="SSF63867">
    <property type="entry name" value="MoeA C-terminal domain-like"/>
    <property type="match status" value="1"/>
</dbReference>
<dbReference type="CDD" id="cd00887">
    <property type="entry name" value="MoeA"/>
    <property type="match status" value="1"/>
</dbReference>
<evidence type="ECO:0000256" key="10">
    <source>
        <dbReference type="ARBA" id="ARBA00047317"/>
    </source>
</evidence>
<dbReference type="Pfam" id="PF00994">
    <property type="entry name" value="MoCF_biosynth"/>
    <property type="match status" value="1"/>
</dbReference>
<proteinExistence type="inferred from homology"/>
<dbReference type="SUPFAM" id="SSF63882">
    <property type="entry name" value="MoeA N-terminal region -like"/>
    <property type="match status" value="1"/>
</dbReference>
<name>A0A523UU93_UNCT6</name>
<dbReference type="GO" id="GO:0046872">
    <property type="term" value="F:metal ion binding"/>
    <property type="evidence" value="ECO:0007669"/>
    <property type="project" value="UniProtKB-UniRule"/>
</dbReference>
<protein>
    <recommendedName>
        <fullName evidence="11">Molybdopterin molybdenumtransferase</fullName>
        <ecNumber evidence="11">2.10.1.1</ecNumber>
    </recommendedName>
</protein>
<comment type="cofactor">
    <cofactor evidence="1 11">
        <name>Mg(2+)</name>
        <dbReference type="ChEBI" id="CHEBI:18420"/>
    </cofactor>
</comment>
<evidence type="ECO:0000256" key="5">
    <source>
        <dbReference type="ARBA" id="ARBA00022505"/>
    </source>
</evidence>
<keyword evidence="9 11" id="KW-0501">Molybdenum cofactor biosynthesis</keyword>